<name>A0ACC2MTZ7_PERAE</name>
<accession>A0ACC2MTZ7</accession>
<evidence type="ECO:0000313" key="2">
    <source>
        <dbReference type="Proteomes" id="UP001234297"/>
    </source>
</evidence>
<proteinExistence type="predicted"/>
<evidence type="ECO:0000313" key="1">
    <source>
        <dbReference type="EMBL" id="KAJ8649103.1"/>
    </source>
</evidence>
<sequence>MFYSPGLLSRKGPLGVIWIASHCCRKLRKVQVVEADVSSSVDKIMLAEVPIAFRVLGHLLIGVVRIYAKKVEYLYHDCNEALIRIKDLFASGKISLSKGVRHTPYFSVTLPQKFELDAFDLEDVEDVQGSDVRPNRQITLQDEWADEANQYSFMDKFHNEETGSHPDFYSPSLTLVEDSFPHAMDFCLETSDSHVISGFRDSIEKLRGDLLPPDDGLDLELYCGEVESFDLNQYCGEMGPCVGQIMSEQMTFSDSEKSLVLAEGFPLDTSPAKSCDNSSVPKISVSTTTDVMIIPTPTKEERSRLSRKRKHFLDEAVVLSNEVLRQRIHDASGLIHVRRKAPCTSLDAWKADKVFNLCQNFMDPLIPCISSELKVLFTKDYLNSSELNESKVRSTGSSINSKPNKLRFETDSESGCEELSVIETPGLWLNLMDEENSSHEEDHQKHERWSNRTRAVAQFLHRTFHNQEEIFSLTCQLEGVKRKTCARLFYETLVLKTEGYIDVTQDSPYGEILLMETLRMKAMF</sequence>
<reference evidence="1 2" key="1">
    <citation type="journal article" date="2022" name="Hortic Res">
        <title>A haplotype resolved chromosomal level avocado genome allows analysis of novel avocado genes.</title>
        <authorList>
            <person name="Nath O."/>
            <person name="Fletcher S.J."/>
            <person name="Hayward A."/>
            <person name="Shaw L.M."/>
            <person name="Masouleh A.K."/>
            <person name="Furtado A."/>
            <person name="Henry R.J."/>
            <person name="Mitter N."/>
        </authorList>
    </citation>
    <scope>NUCLEOTIDE SEQUENCE [LARGE SCALE GENOMIC DNA]</scope>
    <source>
        <strain evidence="2">cv. Hass</strain>
    </source>
</reference>
<comment type="caution">
    <text evidence="1">The sequence shown here is derived from an EMBL/GenBank/DDBJ whole genome shotgun (WGS) entry which is preliminary data.</text>
</comment>
<organism evidence="1 2">
    <name type="scientific">Persea americana</name>
    <name type="common">Avocado</name>
    <dbReference type="NCBI Taxonomy" id="3435"/>
    <lineage>
        <taxon>Eukaryota</taxon>
        <taxon>Viridiplantae</taxon>
        <taxon>Streptophyta</taxon>
        <taxon>Embryophyta</taxon>
        <taxon>Tracheophyta</taxon>
        <taxon>Spermatophyta</taxon>
        <taxon>Magnoliopsida</taxon>
        <taxon>Magnoliidae</taxon>
        <taxon>Laurales</taxon>
        <taxon>Lauraceae</taxon>
        <taxon>Persea</taxon>
    </lineage>
</organism>
<protein>
    <submittedName>
        <fullName evidence="1">Uncharacterized protein</fullName>
    </submittedName>
</protein>
<dbReference type="Proteomes" id="UP001234297">
    <property type="component" value="Chromosome 1"/>
</dbReference>
<dbReference type="EMBL" id="CM056809">
    <property type="protein sequence ID" value="KAJ8649103.1"/>
    <property type="molecule type" value="Genomic_DNA"/>
</dbReference>
<keyword evidence="2" id="KW-1185">Reference proteome</keyword>
<gene>
    <name evidence="1" type="ORF">MRB53_002126</name>
</gene>